<dbReference type="OrthoDB" id="9758917at2"/>
<dbReference type="Proteomes" id="UP000295418">
    <property type="component" value="Unassembled WGS sequence"/>
</dbReference>
<feature type="domain" description="PDZ" evidence="6">
    <location>
        <begin position="306"/>
        <end position="390"/>
    </location>
</feature>
<evidence type="ECO:0000313" key="8">
    <source>
        <dbReference type="Proteomes" id="UP000295418"/>
    </source>
</evidence>
<dbReference type="PRINTS" id="PR00834">
    <property type="entry name" value="PROTEASES2C"/>
</dbReference>
<protein>
    <submittedName>
        <fullName evidence="7">Serine protease</fullName>
    </submittedName>
</protein>
<name>A0A4R4E9N6_9BACL</name>
<keyword evidence="8" id="KW-1185">Reference proteome</keyword>
<dbReference type="AlphaFoldDB" id="A0A4R4E9N6"/>
<dbReference type="PANTHER" id="PTHR22939">
    <property type="entry name" value="SERINE PROTEASE FAMILY S1C HTRA-RELATED"/>
    <property type="match status" value="1"/>
</dbReference>
<keyword evidence="5" id="KW-0472">Membrane</keyword>
<keyword evidence="2 7" id="KW-0645">Protease</keyword>
<dbReference type="InterPro" id="IPR001940">
    <property type="entry name" value="Peptidase_S1C"/>
</dbReference>
<gene>
    <name evidence="7" type="ORF">E0485_16635</name>
</gene>
<keyword evidence="5" id="KW-1133">Transmembrane helix</keyword>
<evidence type="ECO:0000256" key="5">
    <source>
        <dbReference type="SAM" id="Phobius"/>
    </source>
</evidence>
<proteinExistence type="inferred from homology"/>
<dbReference type="SUPFAM" id="SSF50494">
    <property type="entry name" value="Trypsin-like serine proteases"/>
    <property type="match status" value="1"/>
</dbReference>
<dbReference type="SUPFAM" id="SSF50156">
    <property type="entry name" value="PDZ domain-like"/>
    <property type="match status" value="1"/>
</dbReference>
<dbReference type="RefSeq" id="WP_132419195.1">
    <property type="nucleotide sequence ID" value="NZ_SKFG01000017.1"/>
</dbReference>
<evidence type="ECO:0000313" key="7">
    <source>
        <dbReference type="EMBL" id="TCZ75723.1"/>
    </source>
</evidence>
<keyword evidence="4" id="KW-0720">Serine protease</keyword>
<evidence type="ECO:0000256" key="2">
    <source>
        <dbReference type="ARBA" id="ARBA00022670"/>
    </source>
</evidence>
<dbReference type="SMART" id="SM00228">
    <property type="entry name" value="PDZ"/>
    <property type="match status" value="1"/>
</dbReference>
<dbReference type="Pfam" id="PF13180">
    <property type="entry name" value="PDZ_2"/>
    <property type="match status" value="1"/>
</dbReference>
<accession>A0A4R4E9N6</accession>
<dbReference type="Gene3D" id="2.40.10.120">
    <property type="match status" value="1"/>
</dbReference>
<sequence length="402" mass="42868">MSFFDNDDFYSSKRPARLWKDQDVMKTKPFTSGRSSRDSRNLLVIASACSGAILMLLIVLIVVSLRANTTVASSANGVFNASAPAVNNGDLIVNAAQKINKSVVSVLSSKKTDLGTLKQLGRGSGIIIQQQGNRMLIVTNNHVIEEGTDFEVGLFDGEIKKAILVGADRISDLAVLEIEADKDAVVAEFGDSSTLQMGEAVIAIGSPLGLGTSTTSGIVSSPKQTIPVSISGDGEPDWEMDMIQTDAAINEGNSGGALVNMKGEVVGINTLKIANLTVEGMGFAIPSNDVVPILEELMKYHKVKRPLIGVTMQNLQAFQGTEVLKLPENVKTGIIVLEALGPAKDAGIQSQDVITEIDGKTVNGILQLRKYLYKEKKAGDTLSVTFYRKGEKETVNVVLVES</sequence>
<dbReference type="Gene3D" id="2.30.42.10">
    <property type="match status" value="1"/>
</dbReference>
<dbReference type="InterPro" id="IPR001478">
    <property type="entry name" value="PDZ"/>
</dbReference>
<organism evidence="7 8">
    <name type="scientific">Paenibacillus albiflavus</name>
    <dbReference type="NCBI Taxonomy" id="2545760"/>
    <lineage>
        <taxon>Bacteria</taxon>
        <taxon>Bacillati</taxon>
        <taxon>Bacillota</taxon>
        <taxon>Bacilli</taxon>
        <taxon>Bacillales</taxon>
        <taxon>Paenibacillaceae</taxon>
        <taxon>Paenibacillus</taxon>
    </lineage>
</organism>
<dbReference type="EMBL" id="SKFG01000017">
    <property type="protein sequence ID" value="TCZ75723.1"/>
    <property type="molecule type" value="Genomic_DNA"/>
</dbReference>
<feature type="transmembrane region" description="Helical" evidence="5">
    <location>
        <begin position="42"/>
        <end position="65"/>
    </location>
</feature>
<comment type="similarity">
    <text evidence="1">Belongs to the peptidase S1C family.</text>
</comment>
<dbReference type="GO" id="GO:0006508">
    <property type="term" value="P:proteolysis"/>
    <property type="evidence" value="ECO:0007669"/>
    <property type="project" value="UniProtKB-KW"/>
</dbReference>
<evidence type="ECO:0000256" key="3">
    <source>
        <dbReference type="ARBA" id="ARBA00022801"/>
    </source>
</evidence>
<evidence type="ECO:0000259" key="6">
    <source>
        <dbReference type="SMART" id="SM00228"/>
    </source>
</evidence>
<reference evidence="7 8" key="1">
    <citation type="submission" date="2019-03" db="EMBL/GenBank/DDBJ databases">
        <authorList>
            <person name="Kim M.K.M."/>
        </authorList>
    </citation>
    <scope>NUCLEOTIDE SEQUENCE [LARGE SCALE GENOMIC DNA]</scope>
    <source>
        <strain evidence="7 8">18JY21-1</strain>
    </source>
</reference>
<dbReference type="InterPro" id="IPR036034">
    <property type="entry name" value="PDZ_sf"/>
</dbReference>
<comment type="caution">
    <text evidence="7">The sequence shown here is derived from an EMBL/GenBank/DDBJ whole genome shotgun (WGS) entry which is preliminary data.</text>
</comment>
<keyword evidence="5" id="KW-0812">Transmembrane</keyword>
<dbReference type="GO" id="GO:0004252">
    <property type="term" value="F:serine-type endopeptidase activity"/>
    <property type="evidence" value="ECO:0007669"/>
    <property type="project" value="InterPro"/>
</dbReference>
<dbReference type="PANTHER" id="PTHR22939:SF129">
    <property type="entry name" value="SERINE PROTEASE HTRA2, MITOCHONDRIAL"/>
    <property type="match status" value="1"/>
</dbReference>
<dbReference type="InterPro" id="IPR009003">
    <property type="entry name" value="Peptidase_S1_PA"/>
</dbReference>
<evidence type="ECO:0000256" key="1">
    <source>
        <dbReference type="ARBA" id="ARBA00010541"/>
    </source>
</evidence>
<evidence type="ECO:0000256" key="4">
    <source>
        <dbReference type="ARBA" id="ARBA00022825"/>
    </source>
</evidence>
<keyword evidence="3" id="KW-0378">Hydrolase</keyword>
<dbReference type="Pfam" id="PF13365">
    <property type="entry name" value="Trypsin_2"/>
    <property type="match status" value="1"/>
</dbReference>